<accession>A0A1Q8YDS5</accession>
<dbReference type="Proteomes" id="UP000185911">
    <property type="component" value="Unassembled WGS sequence"/>
</dbReference>
<reference evidence="2 3" key="1">
    <citation type="submission" date="2017-01" db="EMBL/GenBank/DDBJ databases">
        <title>Genome sequence of Rhodoferax antarcticus ANT.BR, a psychrophilic purple nonsulfur bacterium from an Antarctic microbial mat.</title>
        <authorList>
            <person name="Baker J."/>
            <person name="Riester C."/>
            <person name="Skinner B."/>
            <person name="Newell A."/>
            <person name="Swingley W."/>
            <person name="Madigan M."/>
            <person name="Jung D."/>
            <person name="Asao M."/>
            <person name="Chen M."/>
            <person name="Loughlin P."/>
            <person name="Pan H."/>
            <person name="Lin S."/>
            <person name="Li N."/>
            <person name="Shaw J."/>
            <person name="Prado M."/>
            <person name="Sherman C."/>
            <person name="Li X."/>
            <person name="Tang J."/>
            <person name="Blankenship R."/>
            <person name="Zhao T."/>
            <person name="Touchman J."/>
            <person name="Sattley M."/>
        </authorList>
    </citation>
    <scope>NUCLEOTIDE SEQUENCE [LARGE SCALE GENOMIC DNA]</scope>
    <source>
        <strain evidence="2 3">ANT.BR</strain>
    </source>
</reference>
<dbReference type="EMBL" id="MSYM01000013">
    <property type="protein sequence ID" value="OLP06211.1"/>
    <property type="molecule type" value="Genomic_DNA"/>
</dbReference>
<feature type="compositionally biased region" description="Polar residues" evidence="1">
    <location>
        <begin position="1"/>
        <end position="16"/>
    </location>
</feature>
<comment type="caution">
    <text evidence="2">The sequence shown here is derived from an EMBL/GenBank/DDBJ whole genome shotgun (WGS) entry which is preliminary data.</text>
</comment>
<evidence type="ECO:0000313" key="3">
    <source>
        <dbReference type="Proteomes" id="UP000185911"/>
    </source>
</evidence>
<gene>
    <name evidence="2" type="ORF">BLL52_2442</name>
</gene>
<name>A0A1Q8YDS5_9BURK</name>
<dbReference type="AlphaFoldDB" id="A0A1Q8YDS5"/>
<keyword evidence="3" id="KW-1185">Reference proteome</keyword>
<proteinExistence type="predicted"/>
<evidence type="ECO:0000313" key="2">
    <source>
        <dbReference type="EMBL" id="OLP06211.1"/>
    </source>
</evidence>
<organism evidence="2 3">
    <name type="scientific">Rhodoferax antarcticus ANT.BR</name>
    <dbReference type="NCBI Taxonomy" id="1111071"/>
    <lineage>
        <taxon>Bacteria</taxon>
        <taxon>Pseudomonadati</taxon>
        <taxon>Pseudomonadota</taxon>
        <taxon>Betaproteobacteria</taxon>
        <taxon>Burkholderiales</taxon>
        <taxon>Comamonadaceae</taxon>
        <taxon>Rhodoferax</taxon>
    </lineage>
</organism>
<evidence type="ECO:0000256" key="1">
    <source>
        <dbReference type="SAM" id="MobiDB-lite"/>
    </source>
</evidence>
<feature type="region of interest" description="Disordered" evidence="1">
    <location>
        <begin position="1"/>
        <end position="23"/>
    </location>
</feature>
<sequence length="57" mass="6200">MRSISFSGRVKSQTAGQRLKRPIDHTGMKVHITATMQPVGLTIGLPTRLHLGVFSQG</sequence>
<protein>
    <submittedName>
        <fullName evidence="2">Uncharacterized protein</fullName>
    </submittedName>
</protein>